<dbReference type="InterPro" id="IPR008168">
    <property type="entry name" value="Cyt_C_IC"/>
</dbReference>
<dbReference type="GO" id="GO:0020037">
    <property type="term" value="F:heme binding"/>
    <property type="evidence" value="ECO:0007669"/>
    <property type="project" value="InterPro"/>
</dbReference>
<dbReference type="Proteomes" id="UP000198356">
    <property type="component" value="Unassembled WGS sequence"/>
</dbReference>
<keyword evidence="5 6" id="KW-0408">Iron</keyword>
<evidence type="ECO:0000256" key="6">
    <source>
        <dbReference type="PROSITE-ProRule" id="PRU00433"/>
    </source>
</evidence>
<protein>
    <submittedName>
        <fullName evidence="8">Cytochrome C oxidase, cbb3-type, subunit III</fullName>
    </submittedName>
</protein>
<sequence length="92" mass="9427">MAFVATPSYAQAGPDTYKAKCMMCHAADGSGNTPAGKSMGALPFKSAALIKASDADLVAATTNGKGKMPAYKSQLTAPQIADAIAYVRTLQK</sequence>
<dbReference type="PROSITE" id="PS51007">
    <property type="entry name" value="CYTC"/>
    <property type="match status" value="1"/>
</dbReference>
<dbReference type="InterPro" id="IPR036909">
    <property type="entry name" value="Cyt_c-like_dom_sf"/>
</dbReference>
<dbReference type="RefSeq" id="WP_089407570.1">
    <property type="nucleotide sequence ID" value="NZ_FZOU01000002.1"/>
</dbReference>
<dbReference type="EMBL" id="FZOU01000002">
    <property type="protein sequence ID" value="SNS71287.1"/>
    <property type="molecule type" value="Genomic_DNA"/>
</dbReference>
<evidence type="ECO:0000313" key="9">
    <source>
        <dbReference type="Proteomes" id="UP000198356"/>
    </source>
</evidence>
<dbReference type="AlphaFoldDB" id="A0A239GQ74"/>
<evidence type="ECO:0000313" key="8">
    <source>
        <dbReference type="EMBL" id="SNS71287.1"/>
    </source>
</evidence>
<evidence type="ECO:0000256" key="1">
    <source>
        <dbReference type="ARBA" id="ARBA00022448"/>
    </source>
</evidence>
<dbReference type="SUPFAM" id="SSF46626">
    <property type="entry name" value="Cytochrome c"/>
    <property type="match status" value="1"/>
</dbReference>
<accession>A0A239GQ74</accession>
<organism evidence="8 9">
    <name type="scientific">Granulicella rosea</name>
    <dbReference type="NCBI Taxonomy" id="474952"/>
    <lineage>
        <taxon>Bacteria</taxon>
        <taxon>Pseudomonadati</taxon>
        <taxon>Acidobacteriota</taxon>
        <taxon>Terriglobia</taxon>
        <taxon>Terriglobales</taxon>
        <taxon>Acidobacteriaceae</taxon>
        <taxon>Granulicella</taxon>
    </lineage>
</organism>
<dbReference type="Gene3D" id="1.10.760.10">
    <property type="entry name" value="Cytochrome c-like domain"/>
    <property type="match status" value="1"/>
</dbReference>
<keyword evidence="1" id="KW-0813">Transport</keyword>
<dbReference type="GO" id="GO:0009055">
    <property type="term" value="F:electron transfer activity"/>
    <property type="evidence" value="ECO:0007669"/>
    <property type="project" value="InterPro"/>
</dbReference>
<keyword evidence="2 6" id="KW-0349">Heme</keyword>
<keyword evidence="3 6" id="KW-0479">Metal-binding</keyword>
<keyword evidence="9" id="KW-1185">Reference proteome</keyword>
<proteinExistence type="predicted"/>
<dbReference type="GO" id="GO:0005506">
    <property type="term" value="F:iron ion binding"/>
    <property type="evidence" value="ECO:0007669"/>
    <property type="project" value="InterPro"/>
</dbReference>
<dbReference type="PRINTS" id="PR00605">
    <property type="entry name" value="CYTCHROMECIC"/>
</dbReference>
<feature type="domain" description="Cytochrome c" evidence="7">
    <location>
        <begin position="8"/>
        <end position="91"/>
    </location>
</feature>
<keyword evidence="4" id="KW-0249">Electron transport</keyword>
<evidence type="ECO:0000256" key="2">
    <source>
        <dbReference type="ARBA" id="ARBA00022617"/>
    </source>
</evidence>
<evidence type="ECO:0000256" key="5">
    <source>
        <dbReference type="ARBA" id="ARBA00023004"/>
    </source>
</evidence>
<evidence type="ECO:0000259" key="7">
    <source>
        <dbReference type="PROSITE" id="PS51007"/>
    </source>
</evidence>
<evidence type="ECO:0000256" key="3">
    <source>
        <dbReference type="ARBA" id="ARBA00022723"/>
    </source>
</evidence>
<name>A0A239GQ74_9BACT</name>
<dbReference type="OrthoDB" id="123252at2"/>
<dbReference type="InterPro" id="IPR009056">
    <property type="entry name" value="Cyt_c-like_dom"/>
</dbReference>
<evidence type="ECO:0000256" key="4">
    <source>
        <dbReference type="ARBA" id="ARBA00022982"/>
    </source>
</evidence>
<reference evidence="8 9" key="1">
    <citation type="submission" date="2017-06" db="EMBL/GenBank/DDBJ databases">
        <authorList>
            <person name="Kim H.J."/>
            <person name="Triplett B.A."/>
        </authorList>
    </citation>
    <scope>NUCLEOTIDE SEQUENCE [LARGE SCALE GENOMIC DNA]</scope>
    <source>
        <strain evidence="8 9">DSM 18704</strain>
    </source>
</reference>
<gene>
    <name evidence="8" type="ORF">SAMN05421770_10234</name>
</gene>
<dbReference type="Pfam" id="PF13442">
    <property type="entry name" value="Cytochrome_CBB3"/>
    <property type="match status" value="1"/>
</dbReference>